<dbReference type="AlphaFoldDB" id="A0A1M7ZHU5"/>
<name>A0A1M7ZHU5_9BACT</name>
<dbReference type="InterPro" id="IPR001296">
    <property type="entry name" value="Glyco_trans_1"/>
</dbReference>
<dbReference type="EMBL" id="FRXN01000005">
    <property type="protein sequence ID" value="SHO64480.1"/>
    <property type="molecule type" value="Genomic_DNA"/>
</dbReference>
<protein>
    <submittedName>
        <fullName evidence="2">Glycosyltransferase involved in cell wall bisynthesis</fullName>
    </submittedName>
</protein>
<reference evidence="3" key="1">
    <citation type="submission" date="2016-12" db="EMBL/GenBank/DDBJ databases">
        <authorList>
            <person name="Varghese N."/>
            <person name="Submissions S."/>
        </authorList>
    </citation>
    <scope>NUCLEOTIDE SEQUENCE [LARGE SCALE GENOMIC DNA]</scope>
    <source>
        <strain evidence="3">DSM 25035</strain>
    </source>
</reference>
<evidence type="ECO:0000259" key="1">
    <source>
        <dbReference type="Pfam" id="PF00534"/>
    </source>
</evidence>
<organism evidence="2 3">
    <name type="scientific">Algoriphagus zhangzhouensis</name>
    <dbReference type="NCBI Taxonomy" id="1073327"/>
    <lineage>
        <taxon>Bacteria</taxon>
        <taxon>Pseudomonadati</taxon>
        <taxon>Bacteroidota</taxon>
        <taxon>Cytophagia</taxon>
        <taxon>Cytophagales</taxon>
        <taxon>Cyclobacteriaceae</taxon>
        <taxon>Algoriphagus</taxon>
    </lineage>
</organism>
<dbReference type="RefSeq" id="WP_073573078.1">
    <property type="nucleotide sequence ID" value="NZ_FRXN01000005.1"/>
</dbReference>
<accession>A0A1M7ZHU5</accession>
<dbReference type="Gene3D" id="3.40.50.2000">
    <property type="entry name" value="Glycogen Phosphorylase B"/>
    <property type="match status" value="2"/>
</dbReference>
<dbReference type="Proteomes" id="UP000184609">
    <property type="component" value="Unassembled WGS sequence"/>
</dbReference>
<dbReference type="GO" id="GO:0016757">
    <property type="term" value="F:glycosyltransferase activity"/>
    <property type="evidence" value="ECO:0007669"/>
    <property type="project" value="InterPro"/>
</dbReference>
<keyword evidence="3" id="KW-1185">Reference proteome</keyword>
<dbReference type="STRING" id="1073327.SAMN04488108_3479"/>
<evidence type="ECO:0000313" key="2">
    <source>
        <dbReference type="EMBL" id="SHO64480.1"/>
    </source>
</evidence>
<gene>
    <name evidence="2" type="ORF">SAMN04488108_3479</name>
</gene>
<sequence length="348" mass="39564">MKKKKIVYLGNQLLQKGLNPTSIDTLGSKLEELFDVEKASARNSFFSRIFDMWQTVFKNRKVCQVVLIDTYSTLAFHFAWTSGYLCKLLGIPYIPILHGGNLGDRMKQSPYLFQRYLKNAFQVVSPSYFLKEALENPSQVSIKVIPNLLEIEKYPFSVPVNQGNLVLIWLRAFADIYRPENAIKVVDFLKKRGHEGVQLFMIGPDKDGTMEPCQKLVKKLGLERNVQFMGRMKREDWIPIARKGNIFINTTSVDNMPVSLLEMMALGIPIVSTSVGGIPYVIKDGENGMLVKVDDIESMGNTILNLWNDPRKQYSISIKGRQTAESCAWSHVKESWGELISQLENDSN</sequence>
<dbReference type="Pfam" id="PF00534">
    <property type="entry name" value="Glycos_transf_1"/>
    <property type="match status" value="1"/>
</dbReference>
<proteinExistence type="predicted"/>
<dbReference type="SUPFAM" id="SSF53756">
    <property type="entry name" value="UDP-Glycosyltransferase/glycogen phosphorylase"/>
    <property type="match status" value="1"/>
</dbReference>
<dbReference type="PANTHER" id="PTHR12526">
    <property type="entry name" value="GLYCOSYLTRANSFERASE"/>
    <property type="match status" value="1"/>
</dbReference>
<feature type="domain" description="Glycosyl transferase family 1" evidence="1">
    <location>
        <begin position="152"/>
        <end position="322"/>
    </location>
</feature>
<keyword evidence="2" id="KW-0808">Transferase</keyword>
<dbReference type="PANTHER" id="PTHR12526:SF630">
    <property type="entry name" value="GLYCOSYLTRANSFERASE"/>
    <property type="match status" value="1"/>
</dbReference>
<dbReference type="OrthoDB" id="1522162at2"/>
<evidence type="ECO:0000313" key="3">
    <source>
        <dbReference type="Proteomes" id="UP000184609"/>
    </source>
</evidence>
<dbReference type="CDD" id="cd03801">
    <property type="entry name" value="GT4_PimA-like"/>
    <property type="match status" value="1"/>
</dbReference>